<gene>
    <name evidence="12" type="ORF">MERGE_001285</name>
</gene>
<feature type="coiled-coil region" evidence="9">
    <location>
        <begin position="434"/>
        <end position="482"/>
    </location>
</feature>
<keyword evidence="6" id="KW-0226">DNA condensation</keyword>
<dbReference type="PANTHER" id="PTHR18937:SF172">
    <property type="entry name" value="STRUCTURAL MAINTENANCE OF CHROMOSOMES PROTEIN"/>
    <property type="match status" value="1"/>
</dbReference>
<accession>A0A899G6J4</accession>
<dbReference type="GO" id="GO:0000796">
    <property type="term" value="C:condensin complex"/>
    <property type="evidence" value="ECO:0007669"/>
    <property type="project" value="TreeGrafter"/>
</dbReference>
<feature type="compositionally biased region" description="Basic and acidic residues" evidence="10">
    <location>
        <begin position="33"/>
        <end position="43"/>
    </location>
</feature>
<feature type="coiled-coil region" evidence="9">
    <location>
        <begin position="1141"/>
        <end position="1192"/>
    </location>
</feature>
<dbReference type="Pfam" id="PF02463">
    <property type="entry name" value="SMC_N"/>
    <property type="match status" value="1"/>
</dbReference>
<evidence type="ECO:0000256" key="2">
    <source>
        <dbReference type="ARBA" id="ARBA00006005"/>
    </source>
</evidence>
<feature type="domain" description="SMC hinge" evidence="11">
    <location>
        <begin position="692"/>
        <end position="805"/>
    </location>
</feature>
<dbReference type="OrthoDB" id="5575062at2759"/>
<evidence type="ECO:0000313" key="12">
    <source>
        <dbReference type="EMBL" id="QSL66898.1"/>
    </source>
</evidence>
<keyword evidence="4" id="KW-0067">ATP-binding</keyword>
<evidence type="ECO:0000256" key="8">
    <source>
        <dbReference type="PIRNR" id="PIRNR005719"/>
    </source>
</evidence>
<evidence type="ECO:0000256" key="10">
    <source>
        <dbReference type="SAM" id="MobiDB-lite"/>
    </source>
</evidence>
<evidence type="ECO:0000256" key="3">
    <source>
        <dbReference type="ARBA" id="ARBA00022741"/>
    </source>
</evidence>
<evidence type="ECO:0000256" key="5">
    <source>
        <dbReference type="ARBA" id="ARBA00023054"/>
    </source>
</evidence>
<dbReference type="InterPro" id="IPR003395">
    <property type="entry name" value="RecF/RecN/SMC_N"/>
</dbReference>
<feature type="coiled-coil region" evidence="9">
    <location>
        <begin position="592"/>
        <end position="647"/>
    </location>
</feature>
<comment type="subcellular location">
    <subcellularLocation>
        <location evidence="1 8">Nucleus</location>
    </subcellularLocation>
</comment>
<evidence type="ECO:0000256" key="6">
    <source>
        <dbReference type="ARBA" id="ARBA00023067"/>
    </source>
</evidence>
<keyword evidence="3" id="KW-0547">Nucleotide-binding</keyword>
<dbReference type="GO" id="GO:0016887">
    <property type="term" value="F:ATP hydrolysis activity"/>
    <property type="evidence" value="ECO:0007669"/>
    <property type="project" value="InterPro"/>
</dbReference>
<dbReference type="GO" id="GO:0007076">
    <property type="term" value="P:mitotic chromosome condensation"/>
    <property type="evidence" value="ECO:0007669"/>
    <property type="project" value="TreeGrafter"/>
</dbReference>
<evidence type="ECO:0000256" key="7">
    <source>
        <dbReference type="ARBA" id="ARBA00023242"/>
    </source>
</evidence>
<dbReference type="InterPro" id="IPR010935">
    <property type="entry name" value="SMC_hinge"/>
</dbReference>
<feature type="compositionally biased region" description="Polar residues" evidence="10">
    <location>
        <begin position="46"/>
        <end position="60"/>
    </location>
</feature>
<dbReference type="PANTHER" id="PTHR18937">
    <property type="entry name" value="STRUCTURAL MAINTENANCE OF CHROMOSOMES SMC FAMILY MEMBER"/>
    <property type="match status" value="1"/>
</dbReference>
<dbReference type="SMART" id="SM00968">
    <property type="entry name" value="SMC_hinge"/>
    <property type="match status" value="1"/>
</dbReference>
<dbReference type="InterPro" id="IPR036277">
    <property type="entry name" value="SMC_hinge_sf"/>
</dbReference>
<keyword evidence="5 9" id="KW-0175">Coiled coil</keyword>
<feature type="coiled-coil region" evidence="9">
    <location>
        <begin position="925"/>
        <end position="966"/>
    </location>
</feature>
<protein>
    <recommendedName>
        <fullName evidence="8">Structural maintenance of chromosomes protein</fullName>
    </recommendedName>
</protein>
<dbReference type="Proteomes" id="UP000663699">
    <property type="component" value="Chromosome 15"/>
</dbReference>
<feature type="coiled-coil region" evidence="9">
    <location>
        <begin position="511"/>
        <end position="545"/>
    </location>
</feature>
<reference evidence="12" key="1">
    <citation type="submission" date="2020-06" db="EMBL/GenBank/DDBJ databases">
        <title>Genomes of multiple members of Pneumocystis genus reveal paths to human pathogen Pneumocystis jirovecii.</title>
        <authorList>
            <person name="Cisse O.H."/>
            <person name="Ma L."/>
            <person name="Dekker J."/>
            <person name="Khil P."/>
            <person name="Jo J."/>
            <person name="Brenchley J."/>
            <person name="Blair R."/>
            <person name="Pahar B."/>
            <person name="Chabe M."/>
            <person name="Van Rompay K.A."/>
            <person name="Keesler R."/>
            <person name="Sukura A."/>
            <person name="Hirsch V."/>
            <person name="Kutty G."/>
            <person name="Liu Y."/>
            <person name="Peng L."/>
            <person name="Chen J."/>
            <person name="Song J."/>
            <person name="Weissenbacher-Lang C."/>
            <person name="Xu J."/>
            <person name="Upham N.S."/>
            <person name="Stajich J.E."/>
            <person name="Cuomo C.A."/>
            <person name="Cushion M.T."/>
            <person name="Kovacs J.A."/>
        </authorList>
    </citation>
    <scope>NUCLEOTIDE SEQUENCE</scope>
    <source>
        <strain evidence="12">2A</strain>
    </source>
</reference>
<dbReference type="Gene3D" id="1.20.1060.20">
    <property type="match status" value="1"/>
</dbReference>
<dbReference type="SUPFAM" id="SSF52540">
    <property type="entry name" value="P-loop containing nucleoside triphosphate hydrolases"/>
    <property type="match status" value="2"/>
</dbReference>
<dbReference type="Gene3D" id="3.40.50.300">
    <property type="entry name" value="P-loop containing nucleotide triphosphate hydrolases"/>
    <property type="match status" value="3"/>
</dbReference>
<name>A0A899G6J4_9ASCO</name>
<sequence length="1368" mass="157373">MVRPSRSARTNLSEKKRCLGRIVESSESEPEDGLNRGQKEAEKSPVTCQSVDSVASSPMSALSPKKERNLTMKFSSLKMNTSPEKIAQRHRVIQQDAPFSGADGHPLVQLASLDQNSPLRRLSSISPAKLGLSSKLILPEQATNGSRQTERLMISQLVLTNFKSYAGRQCIGPFHPSFSSIVGPNGSGKSNVIDALLFVFGFRASQMRQSKISALIHKSLAHSDLEFCSVEIHFEEIQETANSNSSSVSYTIKPGSHMVISRKAFKNNTSKYMVNNRDSSYTEITGLLREKGVDLDHKRFLILQTLVEGEVESIAQMKPKASNDHEDGLLEYLEDIIGTSSYKKRIEESSIKLDQLNELCEERLNRVSVVKKEKDNLEARKEVVLSYIKDENALTMKQSRLYQTYIFECDANIEATKEHIKRLQETIDADEFMYKENSKKIKELERLHEKILKEHENLEIDLSNAQKEFTKYDQENIKLQEKQKHLLQKQKKNNALIQTNSHSHSEAIRSIENCVNQIASSEKEISELTNRLQLETKELEKIRYDLRDKTHHISDQLEAKQKKLDPWIEQINDRQSKIDVIHSEIKILVDKESRSVQEINNIQKRIQTIEEEEAAAKEMIKQCQIDKENKERELLYAKEEYEKMKGEERRFKEKLSQCHQKEDEARASYSKFRNHNSVLTGLMKLKELGRIDGFYGRLGSLGTIPDKYDIAISTACSSLNHMVVDTVEAGQQCLEYLRENNLGRAVFIILDRLPARSMSPIETPENVPRLFDLITPKENKFSPAFFNALQHTLVVDDLQQANRIAYGKKRWRVVTLDGKLIDKSGTMTGGGNKVLRGGMSSQLESNVSISSITKYEQERKVIEEAYQTFNSKYIQLQSKINEISKEIPELDVKISILSLELSTYHNNILDAKKTLKEVSSLYEISPAEIRKKKELENEVASLEKENDMTRKNMVGIEQEMKQLQDRIMEIGGIRLRSQKAKVDNIQDQLNTIHDSIANADVLKIKKEKDKARFEKAISDSRKELQEIEMQVSDVKNNIAKKTKLIDTLSARIKKIKQEINDKADELSVIKSRQNEEIKVNNSAREKEIETKNKLEEYNKVLVDNEKKARHWKDKLKGLKLRNISDSLEDHEPLELQLFSKEELENINKERLESEIRVLEEKTQNTKVEFDVLEEYRKREQEYKARSQDLENIINERNSVRSCLNELKQSRLNEFMVGFNSISLKLKEMYQMITMGGNAELELVDSLDPFSEGILFSTLSSLALVFALHHYKPTPLYVMDEIDAALDFRNVSIVANYIKDRTKNAQFIVISLRNNMFELAARLIGIYKTENMTKAITIENIEELRFHRTIIGFRYISYSTENCEFLLLL</sequence>
<dbReference type="Pfam" id="PF06470">
    <property type="entry name" value="SMC_hinge"/>
    <property type="match status" value="1"/>
</dbReference>
<dbReference type="SUPFAM" id="SSF75553">
    <property type="entry name" value="Smc hinge domain"/>
    <property type="match status" value="1"/>
</dbReference>
<dbReference type="PIRSF" id="PIRSF005719">
    <property type="entry name" value="SMC"/>
    <property type="match status" value="1"/>
</dbReference>
<organism evidence="12 13">
    <name type="scientific">Pneumocystis wakefieldiae</name>
    <dbReference type="NCBI Taxonomy" id="38082"/>
    <lineage>
        <taxon>Eukaryota</taxon>
        <taxon>Fungi</taxon>
        <taxon>Dikarya</taxon>
        <taxon>Ascomycota</taxon>
        <taxon>Taphrinomycotina</taxon>
        <taxon>Pneumocystomycetes</taxon>
        <taxon>Pneumocystaceae</taxon>
        <taxon>Pneumocystis</taxon>
    </lineage>
</organism>
<dbReference type="InterPro" id="IPR024704">
    <property type="entry name" value="SMC"/>
</dbReference>
<feature type="coiled-coil region" evidence="9">
    <location>
        <begin position="1010"/>
        <end position="1100"/>
    </location>
</feature>
<proteinExistence type="inferred from homology"/>
<evidence type="ECO:0000256" key="9">
    <source>
        <dbReference type="SAM" id="Coils"/>
    </source>
</evidence>
<dbReference type="EMBL" id="CP054546">
    <property type="protein sequence ID" value="QSL66898.1"/>
    <property type="molecule type" value="Genomic_DNA"/>
</dbReference>
<keyword evidence="13" id="KW-1185">Reference proteome</keyword>
<comment type="similarity">
    <text evidence="2">Belongs to the SMC family. SMC4 subfamily.</text>
</comment>
<keyword evidence="7 8" id="KW-0539">Nucleus</keyword>
<evidence type="ECO:0000256" key="1">
    <source>
        <dbReference type="ARBA" id="ARBA00004123"/>
    </source>
</evidence>
<evidence type="ECO:0000313" key="13">
    <source>
        <dbReference type="Proteomes" id="UP000663699"/>
    </source>
</evidence>
<feature type="region of interest" description="Disordered" evidence="10">
    <location>
        <begin position="1"/>
        <end position="64"/>
    </location>
</feature>
<dbReference type="Gene3D" id="3.30.70.1620">
    <property type="match status" value="1"/>
</dbReference>
<evidence type="ECO:0000256" key="4">
    <source>
        <dbReference type="ARBA" id="ARBA00022840"/>
    </source>
</evidence>
<evidence type="ECO:0000259" key="11">
    <source>
        <dbReference type="SMART" id="SM00968"/>
    </source>
</evidence>
<dbReference type="GO" id="GO:0005524">
    <property type="term" value="F:ATP binding"/>
    <property type="evidence" value="ECO:0007669"/>
    <property type="project" value="UniProtKB-KW"/>
</dbReference>
<dbReference type="GO" id="GO:0005634">
    <property type="term" value="C:nucleus"/>
    <property type="evidence" value="ECO:0007669"/>
    <property type="project" value="UniProtKB-SubCell"/>
</dbReference>
<dbReference type="InterPro" id="IPR027417">
    <property type="entry name" value="P-loop_NTPase"/>
</dbReference>